<dbReference type="InterPro" id="IPR021508">
    <property type="entry name" value="Gp17-like"/>
</dbReference>
<organism evidence="1 2">
    <name type="scientific">Melghirimyces algeriensis</name>
    <dbReference type="NCBI Taxonomy" id="910412"/>
    <lineage>
        <taxon>Bacteria</taxon>
        <taxon>Bacillati</taxon>
        <taxon>Bacillota</taxon>
        <taxon>Bacilli</taxon>
        <taxon>Bacillales</taxon>
        <taxon>Thermoactinomycetaceae</taxon>
        <taxon>Melghirimyces</taxon>
    </lineage>
</organism>
<protein>
    <submittedName>
        <fullName evidence="1">Uncharacterized protein</fullName>
    </submittedName>
</protein>
<gene>
    <name evidence="1" type="ORF">SAMN06264849_102250</name>
</gene>
<proteinExistence type="predicted"/>
<evidence type="ECO:0000313" key="1">
    <source>
        <dbReference type="EMBL" id="SMO48834.1"/>
    </source>
</evidence>
<evidence type="ECO:0000313" key="2">
    <source>
        <dbReference type="Proteomes" id="UP000315636"/>
    </source>
</evidence>
<keyword evidence="2" id="KW-1185">Reference proteome</keyword>
<dbReference type="RefSeq" id="WP_185956025.1">
    <property type="nucleotide sequence ID" value="NZ_FXTI01000002.1"/>
</dbReference>
<sequence length="155" mass="16648">MFAIRKPPIDARTIVRIKDGQGVMEASHKLLTAEQALLDVLSQDAELNGMVTGIYARIPSAAEPPYLGLEAGETLPVHSMPEQGESVTVSLRAVSAGEGLDELNAILEAVERLLSNCTVPIAGYGEGICRHLTSSITHTQENHQMSWTVRLTVSS</sequence>
<dbReference type="Gene3D" id="3.30.2000.30">
    <property type="match status" value="1"/>
</dbReference>
<dbReference type="Pfam" id="PF11367">
    <property type="entry name" value="Tail_completion_gp17"/>
    <property type="match status" value="1"/>
</dbReference>
<dbReference type="EMBL" id="FXTI01000002">
    <property type="protein sequence ID" value="SMO48834.1"/>
    <property type="molecule type" value="Genomic_DNA"/>
</dbReference>
<dbReference type="Proteomes" id="UP000315636">
    <property type="component" value="Unassembled WGS sequence"/>
</dbReference>
<reference evidence="1 2" key="1">
    <citation type="submission" date="2017-05" db="EMBL/GenBank/DDBJ databases">
        <authorList>
            <person name="Varghese N."/>
            <person name="Submissions S."/>
        </authorList>
    </citation>
    <scope>NUCLEOTIDE SEQUENCE [LARGE SCALE GENOMIC DNA]</scope>
    <source>
        <strain evidence="1 2">DSM 45474</strain>
    </source>
</reference>
<dbReference type="InterPro" id="IPR053745">
    <property type="entry name" value="Viral_Tail_Comp_sf"/>
</dbReference>
<dbReference type="AlphaFoldDB" id="A0A521BNW9"/>
<accession>A0A521BNW9</accession>
<name>A0A521BNW9_9BACL</name>